<dbReference type="STRING" id="1754190.A0A1Y2F0N4"/>
<dbReference type="PANTHER" id="PTHR40050:SF1">
    <property type="entry name" value="INNER SPORE COAT PROTEIN H"/>
    <property type="match status" value="1"/>
</dbReference>
<name>A0A1Y2F0N4_9FUNG</name>
<dbReference type="AlphaFoldDB" id="A0A1Y2F0N4"/>
<keyword evidence="2" id="KW-1185">Reference proteome</keyword>
<evidence type="ECO:0008006" key="3">
    <source>
        <dbReference type="Google" id="ProtNLM"/>
    </source>
</evidence>
<protein>
    <recommendedName>
        <fullName evidence="3">Coth-domain-containing protein</fullName>
    </recommendedName>
</protein>
<organism evidence="1 2">
    <name type="scientific">Neocallimastix californiae</name>
    <dbReference type="NCBI Taxonomy" id="1754190"/>
    <lineage>
        <taxon>Eukaryota</taxon>
        <taxon>Fungi</taxon>
        <taxon>Fungi incertae sedis</taxon>
        <taxon>Chytridiomycota</taxon>
        <taxon>Chytridiomycota incertae sedis</taxon>
        <taxon>Neocallimastigomycetes</taxon>
        <taxon>Neocallimastigales</taxon>
        <taxon>Neocallimastigaceae</taxon>
        <taxon>Neocallimastix</taxon>
    </lineage>
</organism>
<evidence type="ECO:0000313" key="2">
    <source>
        <dbReference type="Proteomes" id="UP000193920"/>
    </source>
</evidence>
<proteinExistence type="predicted"/>
<dbReference type="InterPro" id="IPR014867">
    <property type="entry name" value="Spore_coat_CotH_CotH2/3/7"/>
</dbReference>
<accession>A0A1Y2F0N4</accession>
<gene>
    <name evidence="1" type="ORF">LY90DRAFT_399598</name>
</gene>
<reference evidence="1 2" key="1">
    <citation type="submission" date="2016-08" db="EMBL/GenBank/DDBJ databases">
        <title>A Parts List for Fungal Cellulosomes Revealed by Comparative Genomics.</title>
        <authorList>
            <consortium name="DOE Joint Genome Institute"/>
            <person name="Haitjema C.H."/>
            <person name="Gilmore S.P."/>
            <person name="Henske J.K."/>
            <person name="Solomon K.V."/>
            <person name="De Groot R."/>
            <person name="Kuo A."/>
            <person name="Mondo S.J."/>
            <person name="Salamov A.A."/>
            <person name="Labutti K."/>
            <person name="Zhao Z."/>
            <person name="Chiniquy J."/>
            <person name="Barry K."/>
            <person name="Brewer H.M."/>
            <person name="Purvine S.O."/>
            <person name="Wright A.T."/>
            <person name="Boxma B."/>
            <person name="Van Alen T."/>
            <person name="Hackstein J.H."/>
            <person name="Baker S.E."/>
            <person name="Grigoriev I.V."/>
            <person name="O'Malley M.A."/>
        </authorList>
    </citation>
    <scope>NUCLEOTIDE SEQUENCE [LARGE SCALE GENOMIC DNA]</scope>
    <source>
        <strain evidence="1 2">G1</strain>
    </source>
</reference>
<dbReference type="Pfam" id="PF08757">
    <property type="entry name" value="CotH"/>
    <property type="match status" value="1"/>
</dbReference>
<evidence type="ECO:0000313" key="1">
    <source>
        <dbReference type="EMBL" id="ORY77442.1"/>
    </source>
</evidence>
<sequence>MYGRSYDKVGFNLKFDKKFLNRKSFKLRPDSGDASKIRSKLCCDIANRIGLPSIQGTYARLYMNNEFWGLYVFMDSIKTSWIKQTFNPSEKEVTTLFQCKTGGFNFKSNSYNSCINANDDYPNMSEFSSFVYAANNARNISDLEKIMDVDIFLKYLTFEWLIGSSDHFMIYGHNFNWYKRESDGKWVVIYYDYDNTFGNGASYSLWANKGLNQDGTGANRGNQPIYYSFADWEPNIPILKKLVFDNKNRFKQIVYDVLVQGFNPNILNPHINEIKSFLSPYVREDFTAKNGSLPGRINKAGSRTSSSYSNFEYNIENSVKNWISKKFDVACSNY</sequence>
<dbReference type="Proteomes" id="UP000193920">
    <property type="component" value="Unassembled WGS sequence"/>
</dbReference>
<dbReference type="PANTHER" id="PTHR40050">
    <property type="entry name" value="INNER SPORE COAT PROTEIN H"/>
    <property type="match status" value="1"/>
</dbReference>
<dbReference type="OrthoDB" id="2147474at2759"/>
<feature type="non-terminal residue" evidence="1">
    <location>
        <position position="334"/>
    </location>
</feature>
<dbReference type="EMBL" id="MCOG01000019">
    <property type="protein sequence ID" value="ORY77442.1"/>
    <property type="molecule type" value="Genomic_DNA"/>
</dbReference>
<comment type="caution">
    <text evidence="1">The sequence shown here is derived from an EMBL/GenBank/DDBJ whole genome shotgun (WGS) entry which is preliminary data.</text>
</comment>